<dbReference type="Proteomes" id="UP001209229">
    <property type="component" value="Unassembled WGS sequence"/>
</dbReference>
<dbReference type="RefSeq" id="WP_301188476.1">
    <property type="nucleotide sequence ID" value="NZ_JAPDPJ010000001.1"/>
</dbReference>
<dbReference type="EMBL" id="JAPDPJ010000001">
    <property type="protein sequence ID" value="MCW3784905.1"/>
    <property type="molecule type" value="Genomic_DNA"/>
</dbReference>
<dbReference type="AlphaFoldDB" id="A0AAE3SDA6"/>
<name>A0AAE3SDA6_9BACT</name>
<keyword evidence="2" id="KW-1185">Reference proteome</keyword>
<dbReference type="Gene3D" id="3.40.50.300">
    <property type="entry name" value="P-loop containing nucleotide triphosphate hydrolases"/>
    <property type="match status" value="1"/>
</dbReference>
<dbReference type="InterPro" id="IPR027417">
    <property type="entry name" value="P-loop_NTPase"/>
</dbReference>
<dbReference type="SUPFAM" id="SSF52540">
    <property type="entry name" value="P-loop containing nucleoside triphosphate hydrolases"/>
    <property type="match status" value="1"/>
</dbReference>
<evidence type="ECO:0008006" key="3">
    <source>
        <dbReference type="Google" id="ProtNLM"/>
    </source>
</evidence>
<sequence length="199" mass="23284">MKAGDIQLGLERLKQAHINPVRKAKKFSFGDFKYCRQILYQSFISTDGTVQKLEWLPEYDKVAEWMVDNQGKGLCMVGDCGRGKSSILTGVLPLIFNIKFNKNVHVYPAEEMPEKIQEILTRPIIAIDELGVEPMLNNYGEKYEAFNRIINLAEKEMRLLFITTNLTKDQILQRYDIRTWERINRLCKVVRFEGESYRR</sequence>
<gene>
    <name evidence="1" type="ORF">OM075_00430</name>
</gene>
<protein>
    <recommendedName>
        <fullName evidence="3">DNA replication protein DnaC</fullName>
    </recommendedName>
</protein>
<comment type="caution">
    <text evidence="1">The sequence shown here is derived from an EMBL/GenBank/DDBJ whole genome shotgun (WGS) entry which is preliminary data.</text>
</comment>
<evidence type="ECO:0000313" key="2">
    <source>
        <dbReference type="Proteomes" id="UP001209229"/>
    </source>
</evidence>
<accession>A0AAE3SDA6</accession>
<proteinExistence type="predicted"/>
<evidence type="ECO:0000313" key="1">
    <source>
        <dbReference type="EMBL" id="MCW3784905.1"/>
    </source>
</evidence>
<reference evidence="1" key="1">
    <citation type="submission" date="2022-10" db="EMBL/GenBank/DDBJ databases">
        <authorList>
            <person name="Yu W.X."/>
        </authorList>
    </citation>
    <scope>NUCLEOTIDE SEQUENCE</scope>
    <source>
        <strain evidence="1">AAT</strain>
    </source>
</reference>
<organism evidence="1 2">
    <name type="scientific">Plebeiibacterium sediminum</name>
    <dbReference type="NCBI Taxonomy" id="2992112"/>
    <lineage>
        <taxon>Bacteria</taxon>
        <taxon>Pseudomonadati</taxon>
        <taxon>Bacteroidota</taxon>
        <taxon>Bacteroidia</taxon>
        <taxon>Marinilabiliales</taxon>
        <taxon>Marinilabiliaceae</taxon>
        <taxon>Plebeiibacterium</taxon>
    </lineage>
</organism>